<protein>
    <recommendedName>
        <fullName evidence="14">GTPase IMAP family member 8</fullName>
    </recommendedName>
    <alternativeName>
        <fullName evidence="15">Immune-associated nucleotide-binding protein 9</fullName>
    </alternativeName>
</protein>
<evidence type="ECO:0000256" key="2">
    <source>
        <dbReference type="ARBA" id="ARBA00004240"/>
    </source>
</evidence>
<evidence type="ECO:0000256" key="12">
    <source>
        <dbReference type="ARBA" id="ARBA00023134"/>
    </source>
</evidence>
<dbReference type="Gene3D" id="3.40.50.300">
    <property type="entry name" value="P-loop containing nucleotide triphosphate hydrolases"/>
    <property type="match status" value="3"/>
</dbReference>
<evidence type="ECO:0000256" key="11">
    <source>
        <dbReference type="ARBA" id="ARBA00023128"/>
    </source>
</evidence>
<evidence type="ECO:0000256" key="8">
    <source>
        <dbReference type="ARBA" id="ARBA00022741"/>
    </source>
</evidence>
<keyword evidence="18" id="KW-1185">Reference proteome</keyword>
<dbReference type="Bgee" id="ENSPREG00000003685">
    <property type="expression patterns" value="Expressed in caudal fin and 1 other cell type or tissue"/>
</dbReference>
<evidence type="ECO:0000256" key="3">
    <source>
        <dbReference type="ARBA" id="ARBA00004514"/>
    </source>
</evidence>
<name>A0A3P9N6Y8_POERE</name>
<dbReference type="SUPFAM" id="SSF52540">
    <property type="entry name" value="P-loop containing nucleoside triphosphate hydrolases"/>
    <property type="match status" value="2"/>
</dbReference>
<dbReference type="GO" id="GO:0005783">
    <property type="term" value="C:endoplasmic reticulum"/>
    <property type="evidence" value="ECO:0007669"/>
    <property type="project" value="UniProtKB-SubCell"/>
</dbReference>
<dbReference type="PROSITE" id="PS51720">
    <property type="entry name" value="G_AIG1"/>
    <property type="match status" value="2"/>
</dbReference>
<comment type="function">
    <text evidence="13">Exerts an anti-apoptotic effect in the immune system and is involved in responses to infections.</text>
</comment>
<dbReference type="InterPro" id="IPR045058">
    <property type="entry name" value="GIMA/IAN/Toc"/>
</dbReference>
<dbReference type="InterPro" id="IPR027417">
    <property type="entry name" value="P-loop_NTPase"/>
</dbReference>
<dbReference type="Pfam" id="PF04548">
    <property type="entry name" value="AIG1"/>
    <property type="match status" value="2"/>
</dbReference>
<proteinExistence type="inferred from homology"/>
<dbReference type="AlphaFoldDB" id="A0A3P9N6Y8"/>
<organism evidence="17 18">
    <name type="scientific">Poecilia reticulata</name>
    <name type="common">Guppy</name>
    <name type="synonym">Acanthophacelus reticulatus</name>
    <dbReference type="NCBI Taxonomy" id="8081"/>
    <lineage>
        <taxon>Eukaryota</taxon>
        <taxon>Metazoa</taxon>
        <taxon>Chordata</taxon>
        <taxon>Craniata</taxon>
        <taxon>Vertebrata</taxon>
        <taxon>Euteleostomi</taxon>
        <taxon>Actinopterygii</taxon>
        <taxon>Neopterygii</taxon>
        <taxon>Teleostei</taxon>
        <taxon>Neoteleostei</taxon>
        <taxon>Acanthomorphata</taxon>
        <taxon>Ovalentaria</taxon>
        <taxon>Atherinomorphae</taxon>
        <taxon>Cyprinodontiformes</taxon>
        <taxon>Poeciliidae</taxon>
        <taxon>Poeciliinae</taxon>
        <taxon>Poecilia</taxon>
    </lineage>
</organism>
<dbReference type="GO" id="GO:0005829">
    <property type="term" value="C:cytosol"/>
    <property type="evidence" value="ECO:0007669"/>
    <property type="project" value="UniProtKB-SubCell"/>
</dbReference>
<dbReference type="PANTHER" id="PTHR10903:SF107">
    <property type="entry name" value="GTPASE IMAP FAMILY MEMBER 4-LIKE-RELATED"/>
    <property type="match status" value="1"/>
</dbReference>
<evidence type="ECO:0000313" key="17">
    <source>
        <dbReference type="Ensembl" id="ENSPREP00000005295.1"/>
    </source>
</evidence>
<dbReference type="FunFam" id="3.40.50.300:FF:001809">
    <property type="entry name" value="Si:ch1073-365p7.2"/>
    <property type="match status" value="1"/>
</dbReference>
<dbReference type="PANTHER" id="PTHR10903">
    <property type="entry name" value="GTPASE, IMAP FAMILY MEMBER-RELATED"/>
    <property type="match status" value="1"/>
</dbReference>
<evidence type="ECO:0000256" key="10">
    <source>
        <dbReference type="ARBA" id="ARBA00023034"/>
    </source>
</evidence>
<dbReference type="GeneTree" id="ENSGT00940000162556"/>
<evidence type="ECO:0000256" key="1">
    <source>
        <dbReference type="ARBA" id="ARBA00004173"/>
    </source>
</evidence>
<evidence type="ECO:0000256" key="13">
    <source>
        <dbReference type="ARBA" id="ARBA00056809"/>
    </source>
</evidence>
<reference evidence="17" key="3">
    <citation type="submission" date="2025-09" db="UniProtKB">
        <authorList>
            <consortium name="Ensembl"/>
        </authorList>
    </citation>
    <scope>IDENTIFICATION</scope>
    <source>
        <strain evidence="17">Guanapo</strain>
    </source>
</reference>
<keyword evidence="9" id="KW-0256">Endoplasmic reticulum</keyword>
<dbReference type="GO" id="GO:0005739">
    <property type="term" value="C:mitochondrion"/>
    <property type="evidence" value="ECO:0007669"/>
    <property type="project" value="UniProtKB-SubCell"/>
</dbReference>
<reference evidence="18" key="1">
    <citation type="submission" date="2013-11" db="EMBL/GenBank/DDBJ databases">
        <title>The genomic landscape of the Guanapo guppy.</title>
        <authorList>
            <person name="Kuenstner A."/>
            <person name="Dreyer C."/>
        </authorList>
    </citation>
    <scope>NUCLEOTIDE SEQUENCE</scope>
    <source>
        <strain evidence="18">Guanapo</strain>
    </source>
</reference>
<keyword evidence="12" id="KW-0342">GTP-binding</keyword>
<dbReference type="GO" id="GO:0005525">
    <property type="term" value="F:GTP binding"/>
    <property type="evidence" value="ECO:0007669"/>
    <property type="project" value="UniProtKB-KW"/>
</dbReference>
<accession>A0A3P9N6Y8</accession>
<evidence type="ECO:0000256" key="14">
    <source>
        <dbReference type="ARBA" id="ARBA00073539"/>
    </source>
</evidence>
<evidence type="ECO:0000313" key="18">
    <source>
        <dbReference type="Proteomes" id="UP000242638"/>
    </source>
</evidence>
<evidence type="ECO:0000256" key="15">
    <source>
        <dbReference type="ARBA" id="ARBA00077278"/>
    </source>
</evidence>
<keyword evidence="11" id="KW-0496">Mitochondrion</keyword>
<keyword evidence="6" id="KW-0963">Cytoplasm</keyword>
<dbReference type="Proteomes" id="UP000242638">
    <property type="component" value="Unassembled WGS sequence"/>
</dbReference>
<evidence type="ECO:0000256" key="6">
    <source>
        <dbReference type="ARBA" id="ARBA00022490"/>
    </source>
</evidence>
<dbReference type="Ensembl" id="ENSPRET00000005365.1">
    <property type="protein sequence ID" value="ENSPREP00000005295.1"/>
    <property type="gene ID" value="ENSPREG00000003685.1"/>
</dbReference>
<feature type="domain" description="AIG1-type G" evidence="16">
    <location>
        <begin position="21"/>
        <end position="219"/>
    </location>
</feature>
<comment type="subcellular location">
    <subcellularLocation>
        <location evidence="3">Cytoplasm</location>
        <location evidence="3">Cytosol</location>
    </subcellularLocation>
    <subcellularLocation>
        <location evidence="2">Endoplasmic reticulum</location>
    </subcellularLocation>
    <subcellularLocation>
        <location evidence="4">Golgi apparatus</location>
    </subcellularLocation>
    <subcellularLocation>
        <location evidence="1">Mitochondrion</location>
    </subcellularLocation>
</comment>
<keyword evidence="8" id="KW-0547">Nucleotide-binding</keyword>
<evidence type="ECO:0000256" key="4">
    <source>
        <dbReference type="ARBA" id="ARBA00004555"/>
    </source>
</evidence>
<evidence type="ECO:0000256" key="5">
    <source>
        <dbReference type="ARBA" id="ARBA00008535"/>
    </source>
</evidence>
<sequence length="541" mass="61867">MACLTCSSSQAQRNHSTQLRIVLIGGRESNGGLKGKSSAGNIILGQNVFDTSRRTAQSEVRQQEVFSRQVTVVDTPGWWWVYPREDTPKLDQIEIQNSVHLCPPGPHVFLLVIPVGLYLPELVKASLKQHLELFNADVFSHTIVLFTAIDPCSDEELESRIRTSPVLQWILQQCGNRKHFLNISNREDRDQVKKLLEKIETLITNNGFRHCSVDRRQGETLRKEMRDLTERASKRFDQVQKQRKNLKLQIQGGRTQSQHLRLVLIGAELEGKSSAGNTIMGRPAFCVNNSGSRTTHSEISHSVVEGRRLTVVDSPGWFYINTLQETSEMDKLEIESSVNLCPPGPHAVLLVVGLETATHATCLRSVQEHMSLFREEIWKHTLVLFTMSDWLGTKTVEEHIESDEGLQWIVNKCENRYHVLNNKDHSDKTQVKELLEKIEEMWAGNEDPYYEVELDRAAELETKRETGDKMTRRLKRINERRSRIMKELFESEMHPLSDIRIVLVGQKCSGKSRAGNMILFNDLFDLSFNMTRLKKVTMSAA</sequence>
<dbReference type="InterPro" id="IPR006703">
    <property type="entry name" value="G_AIG1"/>
</dbReference>
<comment type="similarity">
    <text evidence="5">Belongs to the TRAFAC class TrmE-Era-EngA-EngB-Septin-like GTPase superfamily. AIG1/Toc34/Toc159-like paraseptin GTPase family. IAN subfamily.</text>
</comment>
<keyword evidence="10" id="KW-0333">Golgi apparatus</keyword>
<evidence type="ECO:0000259" key="16">
    <source>
        <dbReference type="PROSITE" id="PS51720"/>
    </source>
</evidence>
<dbReference type="FunFam" id="3.40.50.300:FF:000536">
    <property type="entry name" value="GTPase IMAP family member 8"/>
    <property type="match status" value="1"/>
</dbReference>
<evidence type="ECO:0000256" key="9">
    <source>
        <dbReference type="ARBA" id="ARBA00022824"/>
    </source>
</evidence>
<evidence type="ECO:0000256" key="7">
    <source>
        <dbReference type="ARBA" id="ARBA00022737"/>
    </source>
</evidence>
<dbReference type="GO" id="GO:0005794">
    <property type="term" value="C:Golgi apparatus"/>
    <property type="evidence" value="ECO:0007669"/>
    <property type="project" value="UniProtKB-SubCell"/>
</dbReference>
<dbReference type="OMA" id="DINEWHD"/>
<reference evidence="17" key="2">
    <citation type="submission" date="2025-08" db="UniProtKB">
        <authorList>
            <consortium name="Ensembl"/>
        </authorList>
    </citation>
    <scope>IDENTIFICATION</scope>
    <source>
        <strain evidence="17">Guanapo</strain>
    </source>
</reference>
<keyword evidence="7" id="KW-0677">Repeat</keyword>
<feature type="domain" description="AIG1-type G" evidence="16">
    <location>
        <begin position="257"/>
        <end position="459"/>
    </location>
</feature>